<evidence type="ECO:0000313" key="2">
    <source>
        <dbReference type="Proteomes" id="UP001152531"/>
    </source>
</evidence>
<reference evidence="1" key="1">
    <citation type="submission" date="2022-06" db="EMBL/GenBank/DDBJ databases">
        <authorList>
            <person name="Legras J.-L."/>
            <person name="Devillers H."/>
            <person name="Grondin C."/>
        </authorList>
    </citation>
    <scope>NUCLEOTIDE SEQUENCE</scope>
    <source>
        <strain evidence="1">CLIB 1444</strain>
    </source>
</reference>
<keyword evidence="2" id="KW-1185">Reference proteome</keyword>
<comment type="caution">
    <text evidence="1">The sequence shown here is derived from an EMBL/GenBank/DDBJ whole genome shotgun (WGS) entry which is preliminary data.</text>
</comment>
<dbReference type="Proteomes" id="UP001152531">
    <property type="component" value="Unassembled WGS sequence"/>
</dbReference>
<proteinExistence type="predicted"/>
<protein>
    <submittedName>
        <fullName evidence="1">Probable beta-glucosidase I</fullName>
    </submittedName>
</protein>
<sequence length="837" mass="93243">MLDIENLIEQLTLEEKISLLAGKDFWHTVPIPRLNIPSVRVSDGPNGVRGIKFFNGVPSNCFTCGTGMASTWNKDLLKQAGQLMGQEAKARGVHCILGPTCNMARSPLGGRTFESYSEDPVLSGFAAAKIIEGIQDEKVLACLKHFVCNDQEDFRKGVDTFLTERALREVYLKPFQIAIRDSNPKTLMTAYNKIDGEHVSQSKRFLQDILREEWGYEGTTMSDWFGTYSIKAALDAGLNLEMPGPTRFREVLQTAHKVYSNEIHMDVIDENVRKILKFVNEGLKIGIGENIVEKENDDPAAEALLRQVGDESIVLLKNENNLLPLNKSEKQSIAIMGPNAKATQDSGGGSASMAVRYKITPYDGIMKKIKEGGDNIVTEYTIGALLDKNLPDVGTSLTNKDGETGVTATFYKDAPEVTDRRVIERFNLSTSKLFLADFKSPNLDINELLYYADFEGSFVPEETGTYIFGCSCLGTAQVFIDNKLIVDNKTKQVRGDAFFLGMGTREELAEVQLTKGQKYEIRVEFGTSPTALVAKEFKEPGGVFFGFRYKSTPEEELSKAVEIAKKTDKVILVVGLSKEWESEGFDRPNIDIPGYTNKLIEEVCKVNKNVIIINQSGAPVAMPWASKVQSILQAWYGGNELGNTMADVIFGDHNPSGKLSLTFPNRVEDNPSFLNFGSTNGKVWYGEDVYIGYRFYEKTKKDVLWPFGFGLSYTQFEFSNLKVVAKEDVVDVTVDVKNTGDKEGGEVIQLYISPVDSAIPRPVKELKNFDKVLLKPNESKSVTITTSIKELTSYWDGYKNKWASDKGEYKVLIGNSSDNILLEDKFETTKSFNWLGL</sequence>
<gene>
    <name evidence="1" type="ORF">CLIB1444_06S00408</name>
</gene>
<dbReference type="EMBL" id="CALSDN010000006">
    <property type="protein sequence ID" value="CAH6721361.1"/>
    <property type="molecule type" value="Genomic_DNA"/>
</dbReference>
<accession>A0ACA9Y8L0</accession>
<organism evidence="1 2">
    <name type="scientific">[Candida] jaroonii</name>
    <dbReference type="NCBI Taxonomy" id="467808"/>
    <lineage>
        <taxon>Eukaryota</taxon>
        <taxon>Fungi</taxon>
        <taxon>Dikarya</taxon>
        <taxon>Ascomycota</taxon>
        <taxon>Saccharomycotina</taxon>
        <taxon>Pichiomycetes</taxon>
        <taxon>Debaryomycetaceae</taxon>
        <taxon>Yamadazyma</taxon>
    </lineage>
</organism>
<name>A0ACA9Y8L0_9ASCO</name>
<evidence type="ECO:0000313" key="1">
    <source>
        <dbReference type="EMBL" id="CAH6721361.1"/>
    </source>
</evidence>